<feature type="transmembrane region" description="Helical" evidence="6">
    <location>
        <begin position="220"/>
        <end position="239"/>
    </location>
</feature>
<feature type="transmembrane region" description="Helical" evidence="6">
    <location>
        <begin position="12"/>
        <end position="33"/>
    </location>
</feature>
<feature type="transmembrane region" description="Helical" evidence="6">
    <location>
        <begin position="278"/>
        <end position="297"/>
    </location>
</feature>
<dbReference type="AlphaFoldDB" id="A0A2N5N2B7"/>
<evidence type="ECO:0000313" key="7">
    <source>
        <dbReference type="EMBL" id="PLT44469.1"/>
    </source>
</evidence>
<evidence type="ECO:0000313" key="8">
    <source>
        <dbReference type="Proteomes" id="UP000234789"/>
    </source>
</evidence>
<evidence type="ECO:0000256" key="3">
    <source>
        <dbReference type="ARBA" id="ARBA00022692"/>
    </source>
</evidence>
<feature type="transmembrane region" description="Helical" evidence="6">
    <location>
        <begin position="62"/>
        <end position="82"/>
    </location>
</feature>
<evidence type="ECO:0000256" key="2">
    <source>
        <dbReference type="ARBA" id="ARBA00022475"/>
    </source>
</evidence>
<dbReference type="GO" id="GO:0005886">
    <property type="term" value="C:plasma membrane"/>
    <property type="evidence" value="ECO:0007669"/>
    <property type="project" value="UniProtKB-SubCell"/>
</dbReference>
<dbReference type="EMBL" id="NFEZ01000004">
    <property type="protein sequence ID" value="PLT44469.1"/>
    <property type="molecule type" value="Genomic_DNA"/>
</dbReference>
<dbReference type="InterPro" id="IPR001851">
    <property type="entry name" value="ABC_transp_permease"/>
</dbReference>
<keyword evidence="4 6" id="KW-1133">Transmembrane helix</keyword>
<dbReference type="PANTHER" id="PTHR32196">
    <property type="entry name" value="ABC TRANSPORTER PERMEASE PROTEIN YPHD-RELATED-RELATED"/>
    <property type="match status" value="1"/>
</dbReference>
<evidence type="ECO:0000256" key="6">
    <source>
        <dbReference type="SAM" id="Phobius"/>
    </source>
</evidence>
<gene>
    <name evidence="7" type="ORF">B8V81_2900</name>
</gene>
<dbReference type="Proteomes" id="UP000234789">
    <property type="component" value="Unassembled WGS sequence"/>
</dbReference>
<keyword evidence="3 6" id="KW-0812">Transmembrane</keyword>
<comment type="caution">
    <text evidence="7">The sequence shown here is derived from an EMBL/GenBank/DDBJ whole genome shotgun (WGS) entry which is preliminary data.</text>
</comment>
<comment type="subcellular location">
    <subcellularLocation>
        <location evidence="1">Cell membrane</location>
        <topology evidence="1">Multi-pass membrane protein</topology>
    </subcellularLocation>
</comment>
<evidence type="ECO:0000256" key="1">
    <source>
        <dbReference type="ARBA" id="ARBA00004651"/>
    </source>
</evidence>
<dbReference type="PANTHER" id="PTHR32196:SF69">
    <property type="entry name" value="BRANCHED-CHAIN AMINO ACID TRANSPORT SYSTEM, PERMEASE PROTEIN"/>
    <property type="match status" value="1"/>
</dbReference>
<dbReference type="CDD" id="cd06574">
    <property type="entry name" value="TM_PBP1_branched-chain-AA_like"/>
    <property type="match status" value="1"/>
</dbReference>
<keyword evidence="2" id="KW-1003">Cell membrane</keyword>
<feature type="transmembrane region" description="Helical" evidence="6">
    <location>
        <begin position="89"/>
        <end position="108"/>
    </location>
</feature>
<dbReference type="Pfam" id="PF02653">
    <property type="entry name" value="BPD_transp_2"/>
    <property type="match status" value="1"/>
</dbReference>
<evidence type="ECO:0000256" key="5">
    <source>
        <dbReference type="ARBA" id="ARBA00023136"/>
    </source>
</evidence>
<name>A0A2N5N2B7_9BACL</name>
<organism evidence="7 8">
    <name type="scientific">Paenibacillus pasadenensis</name>
    <dbReference type="NCBI Taxonomy" id="217090"/>
    <lineage>
        <taxon>Bacteria</taxon>
        <taxon>Bacillati</taxon>
        <taxon>Bacillota</taxon>
        <taxon>Bacilli</taxon>
        <taxon>Bacillales</taxon>
        <taxon>Paenibacillaceae</taxon>
        <taxon>Paenibacillus</taxon>
    </lineage>
</organism>
<dbReference type="GO" id="GO:0022857">
    <property type="term" value="F:transmembrane transporter activity"/>
    <property type="evidence" value="ECO:0007669"/>
    <property type="project" value="InterPro"/>
</dbReference>
<sequence length="319" mass="33120">MSIMSLVSFNGALELGLIYALMALGVYITYRILDFPDLTVDGSFTTGAAISVLMISHGQSPLLATLAGMAGGMAAGACTGLLHTKGKINGLLAGILMMIALYSINLRIMGKPNLPVKVQDSLFGGFIKSDAWTIGGISWLYLAVLAVVAGFVWLLLFAFLKTDLGLSLRATGDNKRMIRSFGGNTDRTTIIGVSLSNGLVALSGALIAQDAGFADISMGIGMIVIGLASVIIGEAIFGARGVLGTTLAVVVGAVVYRVVIAAALNADWLHLKSSDLKIITAAIVIVALVVPTANRALKQRRQARRRTAEIASASAKGGK</sequence>
<proteinExistence type="predicted"/>
<feature type="transmembrane region" description="Helical" evidence="6">
    <location>
        <begin position="139"/>
        <end position="160"/>
    </location>
</feature>
<protein>
    <submittedName>
        <fullName evidence="7">ABC transporter permease protein</fullName>
    </submittedName>
</protein>
<evidence type="ECO:0000256" key="4">
    <source>
        <dbReference type="ARBA" id="ARBA00022989"/>
    </source>
</evidence>
<keyword evidence="8" id="KW-1185">Reference proteome</keyword>
<accession>A0A2N5N2B7</accession>
<feature type="transmembrane region" description="Helical" evidence="6">
    <location>
        <begin position="246"/>
        <end position="266"/>
    </location>
</feature>
<keyword evidence="5 6" id="KW-0472">Membrane</keyword>
<feature type="transmembrane region" description="Helical" evidence="6">
    <location>
        <begin position="189"/>
        <end position="208"/>
    </location>
</feature>
<reference evidence="7 8" key="1">
    <citation type="submission" date="2017-05" db="EMBL/GenBank/DDBJ databases">
        <title>Functional genome analysis of Paenibacillus pasadenensis strain R16: insights on endophytic life style and antifungal activity.</title>
        <authorList>
            <person name="Passera A."/>
            <person name="Marcolungo L."/>
            <person name="Casati P."/>
            <person name="Brasca M."/>
            <person name="Quaglino F."/>
            <person name="Delledonne M."/>
        </authorList>
    </citation>
    <scope>NUCLEOTIDE SEQUENCE [LARGE SCALE GENOMIC DNA]</scope>
    <source>
        <strain evidence="7 8">R16</strain>
    </source>
</reference>